<keyword evidence="1" id="KW-0479">Metal-binding</keyword>
<dbReference type="InterPro" id="IPR017969">
    <property type="entry name" value="Heavy-metal-associated_CS"/>
</dbReference>
<dbReference type="SUPFAM" id="SSF55008">
    <property type="entry name" value="HMA, heavy metal-associated domain"/>
    <property type="match status" value="1"/>
</dbReference>
<dbReference type="Gene3D" id="3.30.70.100">
    <property type="match status" value="1"/>
</dbReference>
<dbReference type="InterPro" id="IPR036163">
    <property type="entry name" value="HMA_dom_sf"/>
</dbReference>
<accession>A0ABU2CHE3</accession>
<evidence type="ECO:0000256" key="1">
    <source>
        <dbReference type="ARBA" id="ARBA00022723"/>
    </source>
</evidence>
<dbReference type="Pfam" id="PF00403">
    <property type="entry name" value="HMA"/>
    <property type="match status" value="1"/>
</dbReference>
<feature type="domain" description="HMA" evidence="2">
    <location>
        <begin position="2"/>
        <end position="67"/>
    </location>
</feature>
<organism evidence="3 4">
    <name type="scientific">Promicromonospora iranensis</name>
    <dbReference type="NCBI Taxonomy" id="1105144"/>
    <lineage>
        <taxon>Bacteria</taxon>
        <taxon>Bacillati</taxon>
        <taxon>Actinomycetota</taxon>
        <taxon>Actinomycetes</taxon>
        <taxon>Micrococcales</taxon>
        <taxon>Promicromonosporaceae</taxon>
        <taxon>Promicromonospora</taxon>
    </lineage>
</organism>
<dbReference type="PROSITE" id="PS01047">
    <property type="entry name" value="HMA_1"/>
    <property type="match status" value="1"/>
</dbReference>
<dbReference type="CDD" id="cd00371">
    <property type="entry name" value="HMA"/>
    <property type="match status" value="1"/>
</dbReference>
<keyword evidence="4" id="KW-1185">Reference proteome</keyword>
<dbReference type="InterPro" id="IPR006121">
    <property type="entry name" value="HMA_dom"/>
</dbReference>
<comment type="caution">
    <text evidence="3">The sequence shown here is derived from an EMBL/GenBank/DDBJ whole genome shotgun (WGS) entry which is preliminary data.</text>
</comment>
<dbReference type="RefSeq" id="WP_274992362.1">
    <property type="nucleotide sequence ID" value="NZ_JAJQQP010000002.1"/>
</dbReference>
<proteinExistence type="predicted"/>
<dbReference type="Proteomes" id="UP001183585">
    <property type="component" value="Unassembled WGS sequence"/>
</dbReference>
<sequence length="70" mass="7243">MTTSEYQVTGMTCGHCEVAVRGEVSRLPGVEQIDVSSATGRLVVRSADALDDAAVLAAVDEAGYAAERVS</sequence>
<evidence type="ECO:0000313" key="4">
    <source>
        <dbReference type="Proteomes" id="UP001183585"/>
    </source>
</evidence>
<name>A0ABU2CHE3_9MICO</name>
<evidence type="ECO:0000259" key="2">
    <source>
        <dbReference type="PROSITE" id="PS50846"/>
    </source>
</evidence>
<reference evidence="3 4" key="1">
    <citation type="submission" date="2023-07" db="EMBL/GenBank/DDBJ databases">
        <title>Sequencing the genomes of 1000 actinobacteria strains.</title>
        <authorList>
            <person name="Klenk H.-P."/>
        </authorList>
    </citation>
    <scope>NUCLEOTIDE SEQUENCE [LARGE SCALE GENOMIC DNA]</scope>
    <source>
        <strain evidence="3 4">DSM 45554</strain>
    </source>
</reference>
<protein>
    <submittedName>
        <fullName evidence="3">Copper chaperone CopZ</fullName>
    </submittedName>
</protein>
<dbReference type="EMBL" id="JAVDYE010000001">
    <property type="protein sequence ID" value="MDR7380755.1"/>
    <property type="molecule type" value="Genomic_DNA"/>
</dbReference>
<evidence type="ECO:0000313" key="3">
    <source>
        <dbReference type="EMBL" id="MDR7380755.1"/>
    </source>
</evidence>
<dbReference type="PROSITE" id="PS50846">
    <property type="entry name" value="HMA_2"/>
    <property type="match status" value="1"/>
</dbReference>
<gene>
    <name evidence="3" type="ORF">J2S48_000270</name>
</gene>